<keyword evidence="3" id="KW-1185">Reference proteome</keyword>
<dbReference type="AlphaFoldDB" id="A0A2S4PTZ8"/>
<dbReference type="PANTHER" id="PTHR33481:SF1">
    <property type="entry name" value="ENDONUCLEASE_EXONUCLEASE_PHOSPHATASE DOMAIN-CONTAINING PROTEIN-RELATED"/>
    <property type="match status" value="1"/>
</dbReference>
<dbReference type="InterPro" id="IPR036691">
    <property type="entry name" value="Endo/exonu/phosph_ase_sf"/>
</dbReference>
<dbReference type="PANTHER" id="PTHR33481">
    <property type="entry name" value="REVERSE TRANSCRIPTASE"/>
    <property type="match status" value="1"/>
</dbReference>
<sequence>MTEFVDDPFNDKISIKDSHKRTNKNQFSGDKALQASVRSPAVTPEKDLSVASQHNAVTLMDGIKGLLDLTNDYLRMLEEKHLGIGADFLALLADGASRAMRGERQSREDRRVMIRLAPDYEARKTGAFELRQKAQQLVPDKSLVSDVWPVPSGIAILAPTPAKAAAIPQSKTVIEDRFGNATVERQERWTSFIIGPIPKKFNVLMRLRDPLDGLLSEELAFDRDTIPIRYMNWTRRSQNDQPTSHIRKSVPESKSHKFPSRLRIFGEACAPNTMASIQQEHVRETLNVRLAALMYMTNLAISRPDVLTAVVHTPQMIKIFPLVLAELMGSSFAQPALNFTRFALQAAESSLKPNPQSSPDSSQLPPSSLGTETLISSQYKCISRPVCQELIDWYSSHNLHLQNPTETPTHNRGGTIDLAFCIDINAKCEVRTDLHTTSDHETLVTTIYRESQTGGLGKLRYRDINRELFLRLLGRPTGPEFIRSWNELEIEARETVKLIKLAMTGAFLRTRIHCRGTPWWNDECRQAAHAYNLARRMELRSSVRRAKKAYWNPMISDAKTLPDAFRIVRCHNNVAKYLTPPLRKEDSSDILQEPRAKALLLHKALLCRHLDTEDIPTNTPTVAQRQISWQPFSVEEAYRATCKCLRWNPLESIMLQCRVTILFLLYVEPLLRLSRGRFGYADDAAIFTAGKTLEKCNSKLQFQLDCTLEWGIENGISFDALKTDLQHFHRKRKYKELPIRMGEGVIKANDFTRWLGIFLDWKLLFKEHIRRTCQRARVVTDHITRLCNTTCGTSPGLLRQAIQGYAFTTLLYGAEIWYGRQTSEWAINQVQISMNRAARAVLSVYKTIQLPVPLRVLRAKPDW</sequence>
<evidence type="ECO:0000313" key="2">
    <source>
        <dbReference type="EMBL" id="POS85506.1"/>
    </source>
</evidence>
<feature type="region of interest" description="Disordered" evidence="1">
    <location>
        <begin position="350"/>
        <end position="369"/>
    </location>
</feature>
<evidence type="ECO:0000313" key="3">
    <source>
        <dbReference type="Proteomes" id="UP000237438"/>
    </source>
</evidence>
<feature type="compositionally biased region" description="Low complexity" evidence="1">
    <location>
        <begin position="355"/>
        <end position="369"/>
    </location>
</feature>
<dbReference type="EMBL" id="PEDP01000581">
    <property type="protein sequence ID" value="POS85506.1"/>
    <property type="molecule type" value="Genomic_DNA"/>
</dbReference>
<dbReference type="Proteomes" id="UP000237438">
    <property type="component" value="Unassembled WGS sequence"/>
</dbReference>
<dbReference type="OrthoDB" id="2800852at2759"/>
<organism evidence="2 3">
    <name type="scientific">Erysiphe pulchra</name>
    <dbReference type="NCBI Taxonomy" id="225359"/>
    <lineage>
        <taxon>Eukaryota</taxon>
        <taxon>Fungi</taxon>
        <taxon>Dikarya</taxon>
        <taxon>Ascomycota</taxon>
        <taxon>Pezizomycotina</taxon>
        <taxon>Leotiomycetes</taxon>
        <taxon>Erysiphales</taxon>
        <taxon>Erysiphaceae</taxon>
        <taxon>Erysiphe</taxon>
    </lineage>
</organism>
<dbReference type="Gene3D" id="3.60.10.10">
    <property type="entry name" value="Endonuclease/exonuclease/phosphatase"/>
    <property type="match status" value="1"/>
</dbReference>
<evidence type="ECO:0008006" key="4">
    <source>
        <dbReference type="Google" id="ProtNLM"/>
    </source>
</evidence>
<evidence type="ECO:0000256" key="1">
    <source>
        <dbReference type="SAM" id="MobiDB-lite"/>
    </source>
</evidence>
<name>A0A2S4PTZ8_9PEZI</name>
<gene>
    <name evidence="2" type="ORF">EPUL_001726</name>
</gene>
<protein>
    <recommendedName>
        <fullName evidence="4">Reverse transcriptase domain-containing protein</fullName>
    </recommendedName>
</protein>
<comment type="caution">
    <text evidence="2">The sequence shown here is derived from an EMBL/GenBank/DDBJ whole genome shotgun (WGS) entry which is preliminary data.</text>
</comment>
<accession>A0A2S4PTZ8</accession>
<reference evidence="2 3" key="1">
    <citation type="submission" date="2017-10" db="EMBL/GenBank/DDBJ databases">
        <title>Development of genomic resources for the powdery mildew, Erysiphe pulchra.</title>
        <authorList>
            <person name="Wadl P.A."/>
            <person name="Mack B.M."/>
            <person name="Moore G."/>
            <person name="Beltz S.B."/>
        </authorList>
    </citation>
    <scope>NUCLEOTIDE SEQUENCE [LARGE SCALE GENOMIC DNA]</scope>
    <source>
        <strain evidence="2">Cflorida</strain>
    </source>
</reference>
<proteinExistence type="predicted"/>